<dbReference type="InterPro" id="IPR002197">
    <property type="entry name" value="HTH_Fis"/>
</dbReference>
<dbReference type="EMBL" id="JAGGOB010000070">
    <property type="protein sequence ID" value="MBT2332023.1"/>
    <property type="molecule type" value="Genomic_DNA"/>
</dbReference>
<feature type="domain" description="DNA binding HTH" evidence="1">
    <location>
        <begin position="1"/>
        <end position="30"/>
    </location>
</feature>
<organism evidence="2 4">
    <name type="scientific">Pseudomonas fluorescens</name>
    <dbReference type="NCBI Taxonomy" id="294"/>
    <lineage>
        <taxon>Bacteria</taxon>
        <taxon>Pseudomonadati</taxon>
        <taxon>Pseudomonadota</taxon>
        <taxon>Gammaproteobacteria</taxon>
        <taxon>Pseudomonadales</taxon>
        <taxon>Pseudomonadaceae</taxon>
        <taxon>Pseudomonas</taxon>
    </lineage>
</organism>
<evidence type="ECO:0000313" key="2">
    <source>
        <dbReference type="EMBL" id="MBT2329583.1"/>
    </source>
</evidence>
<comment type="caution">
    <text evidence="2">The sequence shown here is derived from an EMBL/GenBank/DDBJ whole genome shotgun (WGS) entry which is preliminary data.</text>
</comment>
<protein>
    <recommendedName>
        <fullName evidence="1">DNA binding HTH domain-containing protein</fullName>
    </recommendedName>
</protein>
<evidence type="ECO:0000313" key="3">
    <source>
        <dbReference type="EMBL" id="MBT2332023.1"/>
    </source>
</evidence>
<dbReference type="Pfam" id="PF02954">
    <property type="entry name" value="HTH_8"/>
    <property type="match status" value="1"/>
</dbReference>
<gene>
    <name evidence="2" type="ORF">J7E47_12715</name>
    <name evidence="3" type="ORF">J7E47_25215</name>
</gene>
<reference evidence="2" key="1">
    <citation type="submission" date="2021-03" db="EMBL/GenBank/DDBJ databases">
        <title>Genomic analysis provides insights into the functional capacity of soil bacteria communities inhabiting an altitudinal gradient in the Atacama Desert.</title>
        <authorList>
            <person name="Gonzalez M."/>
            <person name="Maldonado J."/>
            <person name="Maza F."/>
            <person name="Hodar C."/>
            <person name="Cortes M."/>
            <person name="Palma R."/>
            <person name="Andreani C."/>
            <person name="Gaete A."/>
            <person name="Vasquez-Dean J."/>
            <person name="Acuna V."/>
            <person name="Aguado M."/>
            <person name="Mandakovic D."/>
            <person name="Latorre M."/>
            <person name="Orellana A."/>
            <person name="Gutierrez R."/>
            <person name="Montecino M."/>
            <person name="Allende M."/>
            <person name="Maass A."/>
            <person name="Cambiazo V."/>
        </authorList>
    </citation>
    <scope>NUCLEOTIDE SEQUENCE</scope>
    <source>
        <strain evidence="2">ISL-25</strain>
    </source>
</reference>
<evidence type="ECO:0000259" key="1">
    <source>
        <dbReference type="Pfam" id="PF02954"/>
    </source>
</evidence>
<proteinExistence type="predicted"/>
<dbReference type="Gene3D" id="1.10.10.60">
    <property type="entry name" value="Homeodomain-like"/>
    <property type="match status" value="1"/>
</dbReference>
<dbReference type="Proteomes" id="UP000692896">
    <property type="component" value="Unassembled WGS sequence"/>
</dbReference>
<evidence type="ECO:0000313" key="4">
    <source>
        <dbReference type="Proteomes" id="UP000692896"/>
    </source>
</evidence>
<name>A0A944DKU5_PSEFL</name>
<accession>A0A944DKU5</accession>
<dbReference type="EMBL" id="JAGGOB010000024">
    <property type="protein sequence ID" value="MBT2329583.1"/>
    <property type="molecule type" value="Genomic_DNA"/>
</dbReference>
<dbReference type="AlphaFoldDB" id="A0A944DKU5"/>
<sequence>ALEETRWNRTAAAQRLKLSFRSMRYRLKKLGLD</sequence>
<dbReference type="GO" id="GO:0043565">
    <property type="term" value="F:sequence-specific DNA binding"/>
    <property type="evidence" value="ECO:0007669"/>
    <property type="project" value="InterPro"/>
</dbReference>
<dbReference type="InterPro" id="IPR009057">
    <property type="entry name" value="Homeodomain-like_sf"/>
</dbReference>
<dbReference type="SUPFAM" id="SSF46689">
    <property type="entry name" value="Homeodomain-like"/>
    <property type="match status" value="1"/>
</dbReference>
<feature type="non-terminal residue" evidence="2">
    <location>
        <position position="1"/>
    </location>
</feature>